<dbReference type="InterPro" id="IPR051536">
    <property type="entry name" value="UDG_Type-4/5"/>
</dbReference>
<name>A0A7W4UGJ4_9CELL</name>
<sequence>MSAARGTERPGAQQWVPPDADVDALRAAAPGCRGCELWADATQVVVSAGGARARLVLVGEQPGDQEDRAGEPFVGPAGRVLDDALEAAGIARADVYVTNAVKHFRFTLPERGTRRLHKKPGVPHVDACRPWLAAELAAVRPDVVVCLGATAARSVLGEDVAVSGVRGRVLDEVPVVGAPDAPPRVVVTAHPSAVLRLRGREGWDEAFAALVADLRVAAEAVTGTR</sequence>
<evidence type="ECO:0000256" key="8">
    <source>
        <dbReference type="ARBA" id="ARBA00023014"/>
    </source>
</evidence>
<evidence type="ECO:0000256" key="9">
    <source>
        <dbReference type="ARBA" id="ARBA00023204"/>
    </source>
</evidence>
<evidence type="ECO:0000256" key="3">
    <source>
        <dbReference type="ARBA" id="ARBA00022485"/>
    </source>
</evidence>
<evidence type="ECO:0000256" key="1">
    <source>
        <dbReference type="ARBA" id="ARBA00006521"/>
    </source>
</evidence>
<dbReference type="Pfam" id="PF03167">
    <property type="entry name" value="UDG"/>
    <property type="match status" value="1"/>
</dbReference>
<dbReference type="NCBIfam" id="TIGR00758">
    <property type="entry name" value="UDG_fam4"/>
    <property type="match status" value="1"/>
</dbReference>
<dbReference type="PANTHER" id="PTHR33693">
    <property type="entry name" value="TYPE-5 URACIL-DNA GLYCOSYLASE"/>
    <property type="match status" value="1"/>
</dbReference>
<keyword evidence="6" id="KW-0378">Hydrolase</keyword>
<gene>
    <name evidence="11" type="ORF">FHR80_002314</name>
</gene>
<evidence type="ECO:0000259" key="10">
    <source>
        <dbReference type="SMART" id="SM00986"/>
    </source>
</evidence>
<dbReference type="EMBL" id="JACHVX010000003">
    <property type="protein sequence ID" value="MBB2923389.1"/>
    <property type="molecule type" value="Genomic_DNA"/>
</dbReference>
<proteinExistence type="inferred from homology"/>
<keyword evidence="4" id="KW-0479">Metal-binding</keyword>
<accession>A0A7W4UGJ4</accession>
<dbReference type="InterPro" id="IPR005122">
    <property type="entry name" value="Uracil-DNA_glycosylase-like"/>
</dbReference>
<keyword evidence="9" id="KW-0234">DNA repair</keyword>
<comment type="similarity">
    <text evidence="1">Belongs to the uracil-DNA glycosylase (UDG) superfamily. Type 4 (UDGa) family.</text>
</comment>
<organism evidence="11 12">
    <name type="scientific">Cellulomonas cellasea</name>
    <dbReference type="NCBI Taxonomy" id="43670"/>
    <lineage>
        <taxon>Bacteria</taxon>
        <taxon>Bacillati</taxon>
        <taxon>Actinomycetota</taxon>
        <taxon>Actinomycetes</taxon>
        <taxon>Micrococcales</taxon>
        <taxon>Cellulomonadaceae</taxon>
        <taxon>Cellulomonas</taxon>
    </lineage>
</organism>
<keyword evidence="8" id="KW-0411">Iron-sulfur</keyword>
<dbReference type="AlphaFoldDB" id="A0A7W4UGJ4"/>
<evidence type="ECO:0000313" key="11">
    <source>
        <dbReference type="EMBL" id="MBB2923389.1"/>
    </source>
</evidence>
<dbReference type="SUPFAM" id="SSF52141">
    <property type="entry name" value="Uracil-DNA glycosylase-like"/>
    <property type="match status" value="1"/>
</dbReference>
<feature type="domain" description="Uracil-DNA glycosylase-like" evidence="10">
    <location>
        <begin position="46"/>
        <end position="215"/>
    </location>
</feature>
<dbReference type="GO" id="GO:0006281">
    <property type="term" value="P:DNA repair"/>
    <property type="evidence" value="ECO:0007669"/>
    <property type="project" value="UniProtKB-KW"/>
</dbReference>
<protein>
    <recommendedName>
        <fullName evidence="2">Type-4 uracil-DNA glycosylase</fullName>
    </recommendedName>
</protein>
<dbReference type="GO" id="GO:0097506">
    <property type="term" value="F:deaminated base DNA N-glycosylase activity"/>
    <property type="evidence" value="ECO:0007669"/>
    <property type="project" value="UniProtKB-ARBA"/>
</dbReference>
<evidence type="ECO:0000256" key="2">
    <source>
        <dbReference type="ARBA" id="ARBA00019403"/>
    </source>
</evidence>
<dbReference type="Proteomes" id="UP000518206">
    <property type="component" value="Unassembled WGS sequence"/>
</dbReference>
<keyword evidence="3" id="KW-0004">4Fe-4S</keyword>
<dbReference type="SMART" id="SM00986">
    <property type="entry name" value="UDG"/>
    <property type="match status" value="1"/>
</dbReference>
<dbReference type="GO" id="GO:0016779">
    <property type="term" value="F:nucleotidyltransferase activity"/>
    <property type="evidence" value="ECO:0007669"/>
    <property type="project" value="UniProtKB-KW"/>
</dbReference>
<evidence type="ECO:0000256" key="7">
    <source>
        <dbReference type="ARBA" id="ARBA00023004"/>
    </source>
</evidence>
<keyword evidence="11" id="KW-0808">Transferase</keyword>
<dbReference type="InterPro" id="IPR036895">
    <property type="entry name" value="Uracil-DNA_glycosylase-like_sf"/>
</dbReference>
<dbReference type="PANTHER" id="PTHR33693:SF9">
    <property type="entry name" value="TYPE-4 URACIL-DNA GLYCOSYLASE"/>
    <property type="match status" value="1"/>
</dbReference>
<evidence type="ECO:0000256" key="4">
    <source>
        <dbReference type="ARBA" id="ARBA00022723"/>
    </source>
</evidence>
<dbReference type="InterPro" id="IPR005273">
    <property type="entry name" value="Ura-DNA_glyco_family4"/>
</dbReference>
<dbReference type="GO" id="GO:0046872">
    <property type="term" value="F:metal ion binding"/>
    <property type="evidence" value="ECO:0007669"/>
    <property type="project" value="UniProtKB-KW"/>
</dbReference>
<keyword evidence="5" id="KW-0227">DNA damage</keyword>
<dbReference type="CDD" id="cd10030">
    <property type="entry name" value="UDG-F4_TTUDGA_SPO1dp_like"/>
    <property type="match status" value="1"/>
</dbReference>
<reference evidence="11 12" key="1">
    <citation type="submission" date="2020-08" db="EMBL/GenBank/DDBJ databases">
        <title>The Agave Microbiome: Exploring the role of microbial communities in plant adaptations to desert environments.</title>
        <authorList>
            <person name="Partida-Martinez L.P."/>
        </authorList>
    </citation>
    <scope>NUCLEOTIDE SEQUENCE [LARGE SCALE GENOMIC DNA]</scope>
    <source>
        <strain evidence="11 12">RAS26</strain>
    </source>
</reference>
<reference evidence="11 12" key="2">
    <citation type="submission" date="2020-08" db="EMBL/GenBank/DDBJ databases">
        <authorList>
            <person name="Partida-Martinez L."/>
            <person name="Huntemann M."/>
            <person name="Clum A."/>
            <person name="Wang J."/>
            <person name="Palaniappan K."/>
            <person name="Ritter S."/>
            <person name="Chen I.-M."/>
            <person name="Stamatis D."/>
            <person name="Reddy T."/>
            <person name="O'Malley R."/>
            <person name="Daum C."/>
            <person name="Shapiro N."/>
            <person name="Ivanova N."/>
            <person name="Kyrpides N."/>
            <person name="Woyke T."/>
        </authorList>
    </citation>
    <scope>NUCLEOTIDE SEQUENCE [LARGE SCALE GENOMIC DNA]</scope>
    <source>
        <strain evidence="11 12">RAS26</strain>
    </source>
</reference>
<dbReference type="Gene3D" id="3.40.470.10">
    <property type="entry name" value="Uracil-DNA glycosylase-like domain"/>
    <property type="match status" value="1"/>
</dbReference>
<evidence type="ECO:0000256" key="6">
    <source>
        <dbReference type="ARBA" id="ARBA00022801"/>
    </source>
</evidence>
<evidence type="ECO:0000256" key="5">
    <source>
        <dbReference type="ARBA" id="ARBA00022763"/>
    </source>
</evidence>
<keyword evidence="7" id="KW-0408">Iron</keyword>
<dbReference type="GO" id="GO:0051539">
    <property type="term" value="F:4 iron, 4 sulfur cluster binding"/>
    <property type="evidence" value="ECO:0007669"/>
    <property type="project" value="UniProtKB-KW"/>
</dbReference>
<comment type="caution">
    <text evidence="11">The sequence shown here is derived from an EMBL/GenBank/DDBJ whole genome shotgun (WGS) entry which is preliminary data.</text>
</comment>
<dbReference type="NCBIfam" id="TIGR03914">
    <property type="entry name" value="UDG_fam_dom"/>
    <property type="match status" value="1"/>
</dbReference>
<keyword evidence="11" id="KW-0548">Nucleotidyltransferase</keyword>
<evidence type="ECO:0000313" key="12">
    <source>
        <dbReference type="Proteomes" id="UP000518206"/>
    </source>
</evidence>
<dbReference type="SMART" id="SM00987">
    <property type="entry name" value="UreE_C"/>
    <property type="match status" value="1"/>
</dbReference>